<reference evidence="1 2" key="1">
    <citation type="journal article" date="2018" name="Nat. Genet.">
        <title>The Rosa genome provides new insights in the design of modern roses.</title>
        <authorList>
            <person name="Bendahmane M."/>
        </authorList>
    </citation>
    <scope>NUCLEOTIDE SEQUENCE [LARGE SCALE GENOMIC DNA]</scope>
    <source>
        <strain evidence="2">cv. Old Blush</strain>
    </source>
</reference>
<proteinExistence type="predicted"/>
<dbReference type="AlphaFoldDB" id="A0A2P6PGH3"/>
<accession>A0A2P6PGH3</accession>
<protein>
    <submittedName>
        <fullName evidence="1">Putative leucine-rich repeat domain, L domain-containing protein</fullName>
    </submittedName>
</protein>
<name>A0A2P6PGH3_ROSCH</name>
<gene>
    <name evidence="1" type="ORF">RchiOBHm_Chr7g0234641</name>
</gene>
<dbReference type="InterPro" id="IPR032675">
    <property type="entry name" value="LRR_dom_sf"/>
</dbReference>
<dbReference type="Gramene" id="PRQ21026">
    <property type="protein sequence ID" value="PRQ21026"/>
    <property type="gene ID" value="RchiOBHm_Chr7g0234641"/>
</dbReference>
<evidence type="ECO:0000313" key="2">
    <source>
        <dbReference type="Proteomes" id="UP000238479"/>
    </source>
</evidence>
<keyword evidence="2" id="KW-1185">Reference proteome</keyword>
<dbReference type="Proteomes" id="UP000238479">
    <property type="component" value="Chromosome 7"/>
</dbReference>
<sequence>MDLQYSNPVQVWERPRVLEKLKILDLSHSHYPTQSPDFLKLPNLEYLIMKGCKSLSEMHQYCRW</sequence>
<comment type="caution">
    <text evidence="1">The sequence shown here is derived from an EMBL/GenBank/DDBJ whole genome shotgun (WGS) entry which is preliminary data.</text>
</comment>
<organism evidence="1 2">
    <name type="scientific">Rosa chinensis</name>
    <name type="common">China rose</name>
    <dbReference type="NCBI Taxonomy" id="74649"/>
    <lineage>
        <taxon>Eukaryota</taxon>
        <taxon>Viridiplantae</taxon>
        <taxon>Streptophyta</taxon>
        <taxon>Embryophyta</taxon>
        <taxon>Tracheophyta</taxon>
        <taxon>Spermatophyta</taxon>
        <taxon>Magnoliopsida</taxon>
        <taxon>eudicotyledons</taxon>
        <taxon>Gunneridae</taxon>
        <taxon>Pentapetalae</taxon>
        <taxon>rosids</taxon>
        <taxon>fabids</taxon>
        <taxon>Rosales</taxon>
        <taxon>Rosaceae</taxon>
        <taxon>Rosoideae</taxon>
        <taxon>Rosoideae incertae sedis</taxon>
        <taxon>Rosa</taxon>
    </lineage>
</organism>
<dbReference type="SUPFAM" id="SSF52058">
    <property type="entry name" value="L domain-like"/>
    <property type="match status" value="1"/>
</dbReference>
<dbReference type="EMBL" id="PDCK01000045">
    <property type="protein sequence ID" value="PRQ21026.1"/>
    <property type="molecule type" value="Genomic_DNA"/>
</dbReference>
<evidence type="ECO:0000313" key="1">
    <source>
        <dbReference type="EMBL" id="PRQ21026.1"/>
    </source>
</evidence>
<dbReference type="Gene3D" id="3.80.10.10">
    <property type="entry name" value="Ribonuclease Inhibitor"/>
    <property type="match status" value="1"/>
</dbReference>